<sequence>MDVDELTVIKLDITKLSASTLLASSVLLLHLWRLSRSLEIRSCHQTLWLSNHETLSRSATYLARYSPLLYQNLPSQRKKSRSYQYCDNTKRDT</sequence>
<proteinExistence type="predicted"/>
<name>B7VTE6_VIBA3</name>
<dbReference type="HOGENOM" id="CLU_2398832_0_0_6"/>
<organism evidence="1 2">
    <name type="scientific">Vibrio atlanticus (strain LGP32)</name>
    <name type="common">Vibrio splendidus (strain Mel32)</name>
    <dbReference type="NCBI Taxonomy" id="575788"/>
    <lineage>
        <taxon>Bacteria</taxon>
        <taxon>Pseudomonadati</taxon>
        <taxon>Pseudomonadota</taxon>
        <taxon>Gammaproteobacteria</taxon>
        <taxon>Vibrionales</taxon>
        <taxon>Vibrionaceae</taxon>
        <taxon>Vibrio</taxon>
    </lineage>
</organism>
<accession>B7VTE6</accession>
<gene>
    <name evidence="1" type="ordered locus">VS_II1400</name>
</gene>
<dbReference type="Proteomes" id="UP000009100">
    <property type="component" value="Chromosome 2"/>
</dbReference>
<evidence type="ECO:0000313" key="2">
    <source>
        <dbReference type="Proteomes" id="UP000009100"/>
    </source>
</evidence>
<dbReference type="KEGG" id="vsp:VS_II1400"/>
<dbReference type="EMBL" id="FM954973">
    <property type="protein sequence ID" value="CAV27522.1"/>
    <property type="molecule type" value="Genomic_DNA"/>
</dbReference>
<reference evidence="1 2" key="1">
    <citation type="submission" date="2009-02" db="EMBL/GenBank/DDBJ databases">
        <title>Vibrio splendidus str. LGP32 complete genome.</title>
        <authorList>
            <person name="Mazel D."/>
            <person name="Le Roux F."/>
        </authorList>
    </citation>
    <scope>NUCLEOTIDE SEQUENCE [LARGE SCALE GENOMIC DNA]</scope>
    <source>
        <strain evidence="1 2">LGP32</strain>
    </source>
</reference>
<dbReference type="AlphaFoldDB" id="B7VTE6"/>
<evidence type="ECO:0000313" key="1">
    <source>
        <dbReference type="EMBL" id="CAV27522.1"/>
    </source>
</evidence>
<protein>
    <submittedName>
        <fullName evidence="1">Uncharacterized protein</fullName>
    </submittedName>
</protein>